<dbReference type="Gene3D" id="3.40.1550.10">
    <property type="entry name" value="CheC-like"/>
    <property type="match status" value="1"/>
</dbReference>
<feature type="domain" description="CheC-like protein" evidence="3">
    <location>
        <begin position="27"/>
        <end position="58"/>
    </location>
</feature>
<reference evidence="4 5" key="1">
    <citation type="submission" date="2019-07" db="EMBL/GenBank/DDBJ databases">
        <title>Thalassofilum flectens gen. nov., sp. nov., a novel moderate thermophilic anaerobe from a shallow sea hot spring in Kunashir Island (Russia), representing a new family in the order Bacteroidales, and proposal of Thalassofilacea fam. nov.</title>
        <authorList>
            <person name="Kochetkova T.V."/>
            <person name="Podosokorskaya O.A."/>
            <person name="Novikov A."/>
            <person name="Elcheninov A.G."/>
            <person name="Toshchakov S.V."/>
            <person name="Kublanov I.V."/>
        </authorList>
    </citation>
    <scope>NUCLEOTIDE SEQUENCE [LARGE SCALE GENOMIC DNA]</scope>
    <source>
        <strain evidence="4 5">38-H</strain>
    </source>
</reference>
<dbReference type="SUPFAM" id="SSF103039">
    <property type="entry name" value="CheC-like"/>
    <property type="match status" value="1"/>
</dbReference>
<sequence length="219" mass="24485">MKQKLYKRLNRHLNEVAMLTPEQYDSLTELVNIGFSRAANSLSELTGDRIILNVPKVKLTTVSQMEEHLSPKYPGEVSTVHQIFKGEISGDAVLVLDSKSGLKLCDLVAQYEIGHYTEYTTEAIEVLTETGNIIMNSCLGIFGNMLNVHFTFSIPHMSVTSLKAMIQSLISGKNKNDYALLITMSFIMRDSHITGYIIMLMSISSFELLISSLSKLEEN</sequence>
<organism evidence="4 5">
    <name type="scientific">Tenuifilum thalassicum</name>
    <dbReference type="NCBI Taxonomy" id="2590900"/>
    <lineage>
        <taxon>Bacteria</taxon>
        <taxon>Pseudomonadati</taxon>
        <taxon>Bacteroidota</taxon>
        <taxon>Bacteroidia</taxon>
        <taxon>Bacteroidales</taxon>
        <taxon>Tenuifilaceae</taxon>
        <taxon>Tenuifilum</taxon>
    </lineage>
</organism>
<evidence type="ECO:0000259" key="3">
    <source>
        <dbReference type="Pfam" id="PF04509"/>
    </source>
</evidence>
<evidence type="ECO:0000256" key="1">
    <source>
        <dbReference type="ARBA" id="ARBA00022500"/>
    </source>
</evidence>
<dbReference type="CDD" id="cd17910">
    <property type="entry name" value="CheC_ClassII"/>
    <property type="match status" value="1"/>
</dbReference>
<evidence type="ECO:0000313" key="4">
    <source>
        <dbReference type="EMBL" id="QKG79949.1"/>
    </source>
</evidence>
<name>A0A7D3Y4F4_9BACT</name>
<dbReference type="InterPro" id="IPR050992">
    <property type="entry name" value="CheZ_family_phosphatases"/>
</dbReference>
<protein>
    <submittedName>
        <fullName evidence="4">Chemotaxis protein CheC</fullName>
    </submittedName>
</protein>
<dbReference type="EMBL" id="CP041345">
    <property type="protein sequence ID" value="QKG79949.1"/>
    <property type="molecule type" value="Genomic_DNA"/>
</dbReference>
<dbReference type="Pfam" id="PF04509">
    <property type="entry name" value="CheC"/>
    <property type="match status" value="1"/>
</dbReference>
<dbReference type="PANTHER" id="PTHR43693">
    <property type="entry name" value="PROTEIN PHOSPHATASE CHEZ"/>
    <property type="match status" value="1"/>
</dbReference>
<evidence type="ECO:0000256" key="2">
    <source>
        <dbReference type="ARBA" id="ARBA00022801"/>
    </source>
</evidence>
<dbReference type="PANTHER" id="PTHR43693:SF1">
    <property type="entry name" value="PROTEIN PHOSPHATASE CHEZ"/>
    <property type="match status" value="1"/>
</dbReference>
<evidence type="ECO:0000313" key="5">
    <source>
        <dbReference type="Proteomes" id="UP000500961"/>
    </source>
</evidence>
<keyword evidence="2" id="KW-0378">Hydrolase</keyword>
<dbReference type="InterPro" id="IPR007597">
    <property type="entry name" value="CheC"/>
</dbReference>
<proteinExistence type="predicted"/>
<accession>A0A7D3Y4F4</accession>
<keyword evidence="1" id="KW-0145">Chemotaxis</keyword>
<dbReference type="GO" id="GO:0006935">
    <property type="term" value="P:chemotaxis"/>
    <property type="evidence" value="ECO:0007669"/>
    <property type="project" value="UniProtKB-KW"/>
</dbReference>
<keyword evidence="5" id="KW-1185">Reference proteome</keyword>
<dbReference type="InterPro" id="IPR028976">
    <property type="entry name" value="CheC-like_sf"/>
</dbReference>
<dbReference type="KEGG" id="ttz:FHG85_06615"/>
<dbReference type="Proteomes" id="UP000500961">
    <property type="component" value="Chromosome"/>
</dbReference>
<gene>
    <name evidence="4" type="ORF">FHG85_06615</name>
</gene>
<dbReference type="AlphaFoldDB" id="A0A7D3Y4F4"/>
<dbReference type="GO" id="GO:0016787">
    <property type="term" value="F:hydrolase activity"/>
    <property type="evidence" value="ECO:0007669"/>
    <property type="project" value="UniProtKB-KW"/>
</dbReference>